<name>B3JPG1_9BACT</name>
<reference evidence="1 2" key="2">
    <citation type="submission" date="2008-04" db="EMBL/GenBank/DDBJ databases">
        <authorList>
            <person name="Fulton L."/>
            <person name="Clifton S."/>
            <person name="Fulton B."/>
            <person name="Xu J."/>
            <person name="Minx P."/>
            <person name="Pepin K.H."/>
            <person name="Johnson M."/>
            <person name="Thiruvilangam P."/>
            <person name="Bhonagiri V."/>
            <person name="Nash W.E."/>
            <person name="Mardis E.R."/>
            <person name="Wilson R.K."/>
        </authorList>
    </citation>
    <scope>NUCLEOTIDE SEQUENCE [LARGE SCALE GENOMIC DNA]</scope>
    <source>
        <strain evidence="1 2">DSM 17136</strain>
    </source>
</reference>
<dbReference type="AlphaFoldDB" id="B3JPG1"/>
<protein>
    <submittedName>
        <fullName evidence="1">Uncharacterized protein</fullName>
    </submittedName>
</protein>
<organism evidence="1 2">
    <name type="scientific">Phocaeicola coprocola DSM 17136</name>
    <dbReference type="NCBI Taxonomy" id="470145"/>
    <lineage>
        <taxon>Bacteria</taxon>
        <taxon>Pseudomonadati</taxon>
        <taxon>Bacteroidota</taxon>
        <taxon>Bacteroidia</taxon>
        <taxon>Bacteroidales</taxon>
        <taxon>Bacteroidaceae</taxon>
        <taxon>Phocaeicola</taxon>
    </lineage>
</organism>
<dbReference type="HOGENOM" id="CLU_3180009_0_0_10"/>
<evidence type="ECO:0000313" key="2">
    <source>
        <dbReference type="Proteomes" id="UP000003146"/>
    </source>
</evidence>
<gene>
    <name evidence="1" type="ORF">BACCOP_03922</name>
</gene>
<reference evidence="1 2" key="1">
    <citation type="submission" date="2008-04" db="EMBL/GenBank/DDBJ databases">
        <title>Draft genome sequence of Bacteroides coprocola (DSM 17136).</title>
        <authorList>
            <person name="Sudarsanam P."/>
            <person name="Ley R."/>
            <person name="Guruge J."/>
            <person name="Turnbaugh P.J."/>
            <person name="Mahowald M."/>
            <person name="Liep D."/>
            <person name="Gordon J."/>
        </authorList>
    </citation>
    <scope>NUCLEOTIDE SEQUENCE [LARGE SCALE GENOMIC DNA]</scope>
    <source>
        <strain evidence="1 2">DSM 17136</strain>
    </source>
</reference>
<proteinExistence type="predicted"/>
<dbReference type="EMBL" id="ABIY02000122">
    <property type="protein sequence ID" value="EDU99172.1"/>
    <property type="molecule type" value="Genomic_DNA"/>
</dbReference>
<accession>B3JPG1</accession>
<comment type="caution">
    <text evidence="1">The sequence shown here is derived from an EMBL/GenBank/DDBJ whole genome shotgun (WGS) entry which is preliminary data.</text>
</comment>
<dbReference type="Proteomes" id="UP000003146">
    <property type="component" value="Unassembled WGS sequence"/>
</dbReference>
<sequence length="46" mass="5697">MHYLSKQCILFRQTGDMNKYCMTYGLFFKTKQWRHQQPDDKSYSNQ</sequence>
<evidence type="ECO:0000313" key="1">
    <source>
        <dbReference type="EMBL" id="EDU99172.1"/>
    </source>
</evidence>